<feature type="region of interest" description="Disordered" evidence="1">
    <location>
        <begin position="305"/>
        <end position="333"/>
    </location>
</feature>
<comment type="caution">
    <text evidence="2">The sequence shown here is derived from an EMBL/GenBank/DDBJ whole genome shotgun (WGS) entry which is preliminary data.</text>
</comment>
<organism evidence="2 3">
    <name type="scientific">Nepenthes gracilis</name>
    <name type="common">Slender pitcher plant</name>
    <dbReference type="NCBI Taxonomy" id="150966"/>
    <lineage>
        <taxon>Eukaryota</taxon>
        <taxon>Viridiplantae</taxon>
        <taxon>Streptophyta</taxon>
        <taxon>Embryophyta</taxon>
        <taxon>Tracheophyta</taxon>
        <taxon>Spermatophyta</taxon>
        <taxon>Magnoliopsida</taxon>
        <taxon>eudicotyledons</taxon>
        <taxon>Gunneridae</taxon>
        <taxon>Pentapetalae</taxon>
        <taxon>Caryophyllales</taxon>
        <taxon>Nepenthaceae</taxon>
        <taxon>Nepenthes</taxon>
    </lineage>
</organism>
<reference evidence="2" key="1">
    <citation type="submission" date="2023-05" db="EMBL/GenBank/DDBJ databases">
        <title>Nepenthes gracilis genome sequencing.</title>
        <authorList>
            <person name="Fukushima K."/>
        </authorList>
    </citation>
    <scope>NUCLEOTIDE SEQUENCE</scope>
    <source>
        <strain evidence="2">SING2019-196</strain>
    </source>
</reference>
<accession>A0AAD3XVG9</accession>
<evidence type="ECO:0000313" key="2">
    <source>
        <dbReference type="EMBL" id="GMH17731.1"/>
    </source>
</evidence>
<dbReference type="EMBL" id="BSYO01000018">
    <property type="protein sequence ID" value="GMH17731.1"/>
    <property type="molecule type" value="Genomic_DNA"/>
</dbReference>
<feature type="compositionally biased region" description="Basic and acidic residues" evidence="1">
    <location>
        <begin position="309"/>
        <end position="333"/>
    </location>
</feature>
<proteinExistence type="predicted"/>
<dbReference type="AlphaFoldDB" id="A0AAD3XVG9"/>
<evidence type="ECO:0000313" key="3">
    <source>
        <dbReference type="Proteomes" id="UP001279734"/>
    </source>
</evidence>
<dbReference type="Proteomes" id="UP001279734">
    <property type="component" value="Unassembled WGS sequence"/>
</dbReference>
<evidence type="ECO:0000256" key="1">
    <source>
        <dbReference type="SAM" id="MobiDB-lite"/>
    </source>
</evidence>
<gene>
    <name evidence="2" type="ORF">Nepgr_019572</name>
</gene>
<keyword evidence="3" id="KW-1185">Reference proteome</keyword>
<feature type="region of interest" description="Disordered" evidence="1">
    <location>
        <begin position="235"/>
        <end position="254"/>
    </location>
</feature>
<name>A0AAD3XVG9_NEPGR</name>
<protein>
    <submittedName>
        <fullName evidence="2">Uncharacterized protein</fullName>
    </submittedName>
</protein>
<sequence length="333" mass="36201">MKALDTDGEIGLETHSASEPEVRISTCSSNQKHKSESTCGRRIKAAYRQQTKSALVGKPTQPNECKLRSAFSIGCNPNQDTHINSARASCGATPGQFTCIASRSSYITGLQASPGSAKHHASKMPAHASAQYHTAATIGHYSKLSAASTPSTAHALDAPRSRAQAHAYIIIASAANSKRKFSKTQQHSTPQQQWCSGLTFQCASKTTGRNSNCSRAIGIPVANAEIKGLPRKVHGAHAPIPLSSHRRRNKEKEPVSAFRYMTKSKRLPNPTSNIGHGMEMKALTRKTSKESRFPCEPALIKHFGGGARCEQHHRQRTEEGKISTREQESHRSF</sequence>